<accession>A0A1X2HB58</accession>
<reference evidence="1 2" key="1">
    <citation type="submission" date="2016-07" db="EMBL/GenBank/DDBJ databases">
        <title>Pervasive Adenine N6-methylation of Active Genes in Fungi.</title>
        <authorList>
            <consortium name="DOE Joint Genome Institute"/>
            <person name="Mondo S.J."/>
            <person name="Dannebaum R.O."/>
            <person name="Kuo R.C."/>
            <person name="Labutti K."/>
            <person name="Haridas S."/>
            <person name="Kuo A."/>
            <person name="Salamov A."/>
            <person name="Ahrendt S.R."/>
            <person name="Lipzen A."/>
            <person name="Sullivan W."/>
            <person name="Andreopoulos W.B."/>
            <person name="Clum A."/>
            <person name="Lindquist E."/>
            <person name="Daum C."/>
            <person name="Ramamoorthy G.K."/>
            <person name="Gryganskyi A."/>
            <person name="Culley D."/>
            <person name="Magnuson J.K."/>
            <person name="James T.Y."/>
            <person name="O'Malley M.A."/>
            <person name="Stajich J.E."/>
            <person name="Spatafora J.W."/>
            <person name="Visel A."/>
            <person name="Grigoriev I.V."/>
        </authorList>
    </citation>
    <scope>NUCLEOTIDE SEQUENCE [LARGE SCALE GENOMIC DNA]</scope>
    <source>
        <strain evidence="1 2">NRRL 2496</strain>
    </source>
</reference>
<dbReference type="InParanoid" id="A0A1X2HB58"/>
<dbReference type="EMBL" id="MCGN01000006">
    <property type="protein sequence ID" value="ORY95903.1"/>
    <property type="molecule type" value="Genomic_DNA"/>
</dbReference>
<organism evidence="1 2">
    <name type="scientific">Syncephalastrum racemosum</name>
    <name type="common">Filamentous fungus</name>
    <dbReference type="NCBI Taxonomy" id="13706"/>
    <lineage>
        <taxon>Eukaryota</taxon>
        <taxon>Fungi</taxon>
        <taxon>Fungi incertae sedis</taxon>
        <taxon>Mucoromycota</taxon>
        <taxon>Mucoromycotina</taxon>
        <taxon>Mucoromycetes</taxon>
        <taxon>Mucorales</taxon>
        <taxon>Syncephalastraceae</taxon>
        <taxon>Syncephalastrum</taxon>
    </lineage>
</organism>
<proteinExistence type="predicted"/>
<keyword evidence="2" id="KW-1185">Reference proteome</keyword>
<protein>
    <submittedName>
        <fullName evidence="1">Uncharacterized protein</fullName>
    </submittedName>
</protein>
<evidence type="ECO:0000313" key="1">
    <source>
        <dbReference type="EMBL" id="ORY95903.1"/>
    </source>
</evidence>
<name>A0A1X2HB58_SYNRA</name>
<dbReference type="Proteomes" id="UP000242180">
    <property type="component" value="Unassembled WGS sequence"/>
</dbReference>
<evidence type="ECO:0000313" key="2">
    <source>
        <dbReference type="Proteomes" id="UP000242180"/>
    </source>
</evidence>
<gene>
    <name evidence="1" type="ORF">BCR43DRAFT_506334</name>
</gene>
<sequence>MDSAWEISVGQGAHFGNLCNAHAYLVLIPVVGTAEASLREFIAEQHKRVLYGEGPLTQYMITGYAAQEAIKCFRFYCQEHGVPDKDEAKAVLIQMAEAQIEFFAKTMRSSSMIPPIDKAHTQKLLSDYYDHELLTGCI</sequence>
<comment type="caution">
    <text evidence="1">The sequence shown here is derived from an EMBL/GenBank/DDBJ whole genome shotgun (WGS) entry which is preliminary data.</text>
</comment>
<dbReference type="AlphaFoldDB" id="A0A1X2HB58"/>